<dbReference type="RefSeq" id="WP_254569339.1">
    <property type="nucleotide sequence ID" value="NZ_CP098502.1"/>
</dbReference>
<sequence>MRVVIDGLSILPGSNQIVIEHLLRAWVDAHPGDELHLLIGPDAGLTVPDGVGTRTIDLGRRRYLGRLRAQATVVPRLCRTVGADVMLGTIPSTTVTRLPCPRAVIAWDLRHELRPDQFSTAARRLRKVSYDIGFRQADAIITISERTRDDLLRSRPWLARRIVRAAQLGSDHADSWPRTVPETPYALTFGQWSNKNVGLVVDAWELLRERGPLRPLSVVGLGTTAREALAADIARRGLDDVVRLQPWLTDQEFRACFASAGLIVFPSDFEGFGLPAAEAMRLGIPLVITPEPALLEVTDGHAVVTADWTTRALADAVVAAGATDDAALAAARERAAHFTWRRTAEATRETLAEAVRRVRPARRSRPT</sequence>
<evidence type="ECO:0000313" key="3">
    <source>
        <dbReference type="Proteomes" id="UP001056035"/>
    </source>
</evidence>
<evidence type="ECO:0000256" key="1">
    <source>
        <dbReference type="ARBA" id="ARBA00022679"/>
    </source>
</evidence>
<dbReference type="PANTHER" id="PTHR46401">
    <property type="entry name" value="GLYCOSYLTRANSFERASE WBBK-RELATED"/>
    <property type="match status" value="1"/>
</dbReference>
<organism evidence="2 3">
    <name type="scientific">Paraconexibacter antarcticus</name>
    <dbReference type="NCBI Taxonomy" id="2949664"/>
    <lineage>
        <taxon>Bacteria</taxon>
        <taxon>Bacillati</taxon>
        <taxon>Actinomycetota</taxon>
        <taxon>Thermoleophilia</taxon>
        <taxon>Solirubrobacterales</taxon>
        <taxon>Paraconexibacteraceae</taxon>
        <taxon>Paraconexibacter</taxon>
    </lineage>
</organism>
<accession>A0ABY5DNF0</accession>
<keyword evidence="1 2" id="KW-0808">Transferase</keyword>
<protein>
    <submittedName>
        <fullName evidence="2">Glycosyltransferase</fullName>
        <ecNumber evidence="2">2.4.-.-</ecNumber>
    </submittedName>
</protein>
<keyword evidence="2" id="KW-0328">Glycosyltransferase</keyword>
<reference evidence="2 3" key="1">
    <citation type="submission" date="2022-06" db="EMBL/GenBank/DDBJ databases">
        <title>Paraconexibacter antarcticus.</title>
        <authorList>
            <person name="Kim C.S."/>
        </authorList>
    </citation>
    <scope>NUCLEOTIDE SEQUENCE [LARGE SCALE GENOMIC DNA]</scope>
    <source>
        <strain evidence="2 3">02-257</strain>
    </source>
</reference>
<proteinExistence type="predicted"/>
<dbReference type="Proteomes" id="UP001056035">
    <property type="component" value="Chromosome"/>
</dbReference>
<dbReference type="EMBL" id="CP098502">
    <property type="protein sequence ID" value="UTI62602.1"/>
    <property type="molecule type" value="Genomic_DNA"/>
</dbReference>
<dbReference type="SUPFAM" id="SSF53756">
    <property type="entry name" value="UDP-Glycosyltransferase/glycogen phosphorylase"/>
    <property type="match status" value="1"/>
</dbReference>
<gene>
    <name evidence="2" type="ORF">NBH00_14670</name>
</gene>
<dbReference type="GO" id="GO:0016757">
    <property type="term" value="F:glycosyltransferase activity"/>
    <property type="evidence" value="ECO:0007669"/>
    <property type="project" value="UniProtKB-KW"/>
</dbReference>
<name>A0ABY5DNF0_9ACTN</name>
<dbReference type="PANTHER" id="PTHR46401:SF2">
    <property type="entry name" value="GLYCOSYLTRANSFERASE WBBK-RELATED"/>
    <property type="match status" value="1"/>
</dbReference>
<dbReference type="Gene3D" id="3.40.50.2000">
    <property type="entry name" value="Glycogen Phosphorylase B"/>
    <property type="match status" value="1"/>
</dbReference>
<keyword evidence="3" id="KW-1185">Reference proteome</keyword>
<dbReference type="EC" id="2.4.-.-" evidence="2"/>
<dbReference type="Pfam" id="PF13692">
    <property type="entry name" value="Glyco_trans_1_4"/>
    <property type="match status" value="1"/>
</dbReference>
<evidence type="ECO:0000313" key="2">
    <source>
        <dbReference type="EMBL" id="UTI62602.1"/>
    </source>
</evidence>